<dbReference type="PROSITE" id="PS00134">
    <property type="entry name" value="TRYPSIN_HIS"/>
    <property type="match status" value="1"/>
</dbReference>
<evidence type="ECO:0000256" key="2">
    <source>
        <dbReference type="RuleBase" id="RU363034"/>
    </source>
</evidence>
<feature type="domain" description="Peptidase S1" evidence="3">
    <location>
        <begin position="32"/>
        <end position="254"/>
    </location>
</feature>
<dbReference type="GO" id="GO:0006508">
    <property type="term" value="P:proteolysis"/>
    <property type="evidence" value="ECO:0007669"/>
    <property type="project" value="UniProtKB-KW"/>
</dbReference>
<dbReference type="FunFam" id="2.40.10.10:FF:000002">
    <property type="entry name" value="Transmembrane protease serine"/>
    <property type="match status" value="1"/>
</dbReference>
<name>A0A919IWK8_9ACTN</name>
<evidence type="ECO:0000313" key="5">
    <source>
        <dbReference type="Proteomes" id="UP000598174"/>
    </source>
</evidence>
<keyword evidence="5" id="KW-1185">Reference proteome</keyword>
<dbReference type="EMBL" id="BOMM01000002">
    <property type="protein sequence ID" value="GIE08638.1"/>
    <property type="molecule type" value="Genomic_DNA"/>
</dbReference>
<dbReference type="PANTHER" id="PTHR24252">
    <property type="entry name" value="ACROSIN-RELATED"/>
    <property type="match status" value="1"/>
</dbReference>
<keyword evidence="1" id="KW-1015">Disulfide bond</keyword>
<dbReference type="CDD" id="cd00190">
    <property type="entry name" value="Tryp_SPc"/>
    <property type="match status" value="1"/>
</dbReference>
<dbReference type="AlphaFoldDB" id="A0A919IWK8"/>
<dbReference type="InterPro" id="IPR018114">
    <property type="entry name" value="TRYPSIN_HIS"/>
</dbReference>
<dbReference type="InterPro" id="IPR009003">
    <property type="entry name" value="Peptidase_S1_PA"/>
</dbReference>
<gene>
    <name evidence="4" type="ORF">Afe05nite_04780</name>
</gene>
<dbReference type="InterPro" id="IPR001254">
    <property type="entry name" value="Trypsin_dom"/>
</dbReference>
<dbReference type="InterPro" id="IPR001314">
    <property type="entry name" value="Peptidase_S1A"/>
</dbReference>
<dbReference type="PANTHER" id="PTHR24252:SF7">
    <property type="entry name" value="HYALIN"/>
    <property type="match status" value="1"/>
</dbReference>
<evidence type="ECO:0000256" key="1">
    <source>
        <dbReference type="ARBA" id="ARBA00023157"/>
    </source>
</evidence>
<proteinExistence type="predicted"/>
<dbReference type="InterPro" id="IPR033116">
    <property type="entry name" value="TRYPSIN_SER"/>
</dbReference>
<sequence>MSRLLAGAIAVGLAAIAGVAYAGGARRPIREVVGGVPAPEGKFPWVVRLSMGCGGALTAPRVVLTAGHCVDGTGDTEKIEVVAGAVDLKSPKAQSAHSVRVYRAPGFRDETRGDDWAVIRLDHPLNLPVLPLSGTDADKGEFVVMGWGQTREDSLKQEQRLHYATVPTVSDDECAKEYKRAGVRLVADESICAGTKTVDTCQGDSGGPMVGRDAHGGWVQIGIVSWGLGCARDGYPGVYTQIATFRDEIRKAVARLS</sequence>
<reference evidence="4" key="1">
    <citation type="submission" date="2021-01" db="EMBL/GenBank/DDBJ databases">
        <title>Whole genome shotgun sequence of Actinoplanes ferrugineus NBRC 15555.</title>
        <authorList>
            <person name="Komaki H."/>
            <person name="Tamura T."/>
        </authorList>
    </citation>
    <scope>NUCLEOTIDE SEQUENCE</scope>
    <source>
        <strain evidence="4">NBRC 15555</strain>
    </source>
</reference>
<dbReference type="PROSITE" id="PS00135">
    <property type="entry name" value="TRYPSIN_SER"/>
    <property type="match status" value="1"/>
</dbReference>
<dbReference type="Proteomes" id="UP000598174">
    <property type="component" value="Unassembled WGS sequence"/>
</dbReference>
<dbReference type="InterPro" id="IPR043504">
    <property type="entry name" value="Peptidase_S1_PA_chymotrypsin"/>
</dbReference>
<dbReference type="SMART" id="SM00020">
    <property type="entry name" value="Tryp_SPc"/>
    <property type="match status" value="1"/>
</dbReference>
<organism evidence="4 5">
    <name type="scientific">Paractinoplanes ferrugineus</name>
    <dbReference type="NCBI Taxonomy" id="113564"/>
    <lineage>
        <taxon>Bacteria</taxon>
        <taxon>Bacillati</taxon>
        <taxon>Actinomycetota</taxon>
        <taxon>Actinomycetes</taxon>
        <taxon>Micromonosporales</taxon>
        <taxon>Micromonosporaceae</taxon>
        <taxon>Paractinoplanes</taxon>
    </lineage>
</organism>
<protein>
    <submittedName>
        <fullName evidence="4">Trypsin</fullName>
    </submittedName>
</protein>
<keyword evidence="2" id="KW-0645">Protease</keyword>
<keyword evidence="2" id="KW-0378">Hydrolase</keyword>
<dbReference type="Gene3D" id="2.40.10.10">
    <property type="entry name" value="Trypsin-like serine proteases"/>
    <property type="match status" value="2"/>
</dbReference>
<dbReference type="Pfam" id="PF00089">
    <property type="entry name" value="Trypsin"/>
    <property type="match status" value="1"/>
</dbReference>
<evidence type="ECO:0000313" key="4">
    <source>
        <dbReference type="EMBL" id="GIE08638.1"/>
    </source>
</evidence>
<dbReference type="SUPFAM" id="SSF50494">
    <property type="entry name" value="Trypsin-like serine proteases"/>
    <property type="match status" value="1"/>
</dbReference>
<dbReference type="GO" id="GO:0004252">
    <property type="term" value="F:serine-type endopeptidase activity"/>
    <property type="evidence" value="ECO:0007669"/>
    <property type="project" value="InterPro"/>
</dbReference>
<dbReference type="PRINTS" id="PR00722">
    <property type="entry name" value="CHYMOTRYPSIN"/>
</dbReference>
<evidence type="ECO:0000259" key="3">
    <source>
        <dbReference type="PROSITE" id="PS50240"/>
    </source>
</evidence>
<accession>A0A919IWK8</accession>
<keyword evidence="2" id="KW-0720">Serine protease</keyword>
<dbReference type="PROSITE" id="PS50240">
    <property type="entry name" value="TRYPSIN_DOM"/>
    <property type="match status" value="1"/>
</dbReference>
<comment type="caution">
    <text evidence="4">The sequence shown here is derived from an EMBL/GenBank/DDBJ whole genome shotgun (WGS) entry which is preliminary data.</text>
</comment>